<evidence type="ECO:0000256" key="1">
    <source>
        <dbReference type="SAM" id="Phobius"/>
    </source>
</evidence>
<dbReference type="EMBL" id="CP006664">
    <property type="protein sequence ID" value="AIJ09237.1"/>
    <property type="molecule type" value="Genomic_DNA"/>
</dbReference>
<accession>A0A076LRC6</accession>
<keyword evidence="1" id="KW-1133">Transmembrane helix</keyword>
<dbReference type="Proteomes" id="UP000028681">
    <property type="component" value="Chromosome"/>
</dbReference>
<dbReference type="AlphaFoldDB" id="A0A076LRC6"/>
<sequence length="40" mass="5134">MAWPTIMAWYYYFFALLALCILLRVFYYNFHQLNCFFYIY</sequence>
<evidence type="ECO:0000313" key="2">
    <source>
        <dbReference type="EMBL" id="AIJ09237.1"/>
    </source>
</evidence>
<feature type="transmembrane region" description="Helical" evidence="1">
    <location>
        <begin position="6"/>
        <end position="27"/>
    </location>
</feature>
<name>A0A076LRC6_9GAMM</name>
<reference evidence="2 3" key="1">
    <citation type="journal article" date="2012" name="PLoS ONE">
        <title>Edwardsiella comparative phylogenomics reveal the new intra/inter-species taxonomic relationships, virulence evolution and niche adaptation mechanisms.</title>
        <authorList>
            <person name="Yang M."/>
            <person name="Lv Y."/>
            <person name="Xiao J."/>
            <person name="Wu H."/>
            <person name="Zheng H."/>
            <person name="Liu Q."/>
            <person name="Zhang Y."/>
            <person name="Wang Q."/>
        </authorList>
    </citation>
    <scope>NUCLEOTIDE SEQUENCE [LARGE SCALE GENOMIC DNA]</scope>
    <source>
        <strain evidence="3">080813</strain>
    </source>
</reference>
<dbReference type="HOGENOM" id="CLU_3288781_0_0_6"/>
<proteinExistence type="predicted"/>
<gene>
    <name evidence="2" type="ORF">ETEE_2804</name>
</gene>
<dbReference type="KEGG" id="ete:ETEE_2804"/>
<keyword evidence="1" id="KW-0812">Transmembrane</keyword>
<evidence type="ECO:0000313" key="3">
    <source>
        <dbReference type="Proteomes" id="UP000028681"/>
    </source>
</evidence>
<keyword evidence="1" id="KW-0472">Membrane</keyword>
<organism evidence="2 3">
    <name type="scientific">Edwardsiella anguillarum ET080813</name>
    <dbReference type="NCBI Taxonomy" id="667120"/>
    <lineage>
        <taxon>Bacteria</taxon>
        <taxon>Pseudomonadati</taxon>
        <taxon>Pseudomonadota</taxon>
        <taxon>Gammaproteobacteria</taxon>
        <taxon>Enterobacterales</taxon>
        <taxon>Hafniaceae</taxon>
        <taxon>Edwardsiella</taxon>
    </lineage>
</organism>
<protein>
    <submittedName>
        <fullName evidence="2">Uncharacterized protein</fullName>
    </submittedName>
</protein>